<accession>A0A6A4IML7</accession>
<dbReference type="InterPro" id="IPR003578">
    <property type="entry name" value="Small_GTPase_Rho"/>
</dbReference>
<dbReference type="InterPro" id="IPR001806">
    <property type="entry name" value="Small_GTPase"/>
</dbReference>
<protein>
    <submittedName>
        <fullName evidence="3">P-loop containing nucleoside triphosphate hydrolase protein</fullName>
    </submittedName>
</protein>
<keyword evidence="4" id="KW-1185">Reference proteome</keyword>
<evidence type="ECO:0000256" key="1">
    <source>
        <dbReference type="ARBA" id="ARBA00022741"/>
    </source>
</evidence>
<evidence type="ECO:0000313" key="4">
    <source>
        <dbReference type="Proteomes" id="UP000799118"/>
    </source>
</evidence>
<dbReference type="PROSITE" id="PS51420">
    <property type="entry name" value="RHO"/>
    <property type="match status" value="1"/>
</dbReference>
<proteinExistence type="predicted"/>
<keyword evidence="1" id="KW-0547">Nucleotide-binding</keyword>
<dbReference type="SMART" id="SM00173">
    <property type="entry name" value="RAS"/>
    <property type="match status" value="1"/>
</dbReference>
<evidence type="ECO:0000313" key="3">
    <source>
        <dbReference type="EMBL" id="KAE9410723.1"/>
    </source>
</evidence>
<name>A0A6A4IML7_9AGAR</name>
<dbReference type="GO" id="GO:0003924">
    <property type="term" value="F:GTPase activity"/>
    <property type="evidence" value="ECO:0007669"/>
    <property type="project" value="InterPro"/>
</dbReference>
<dbReference type="SMART" id="SM00174">
    <property type="entry name" value="RHO"/>
    <property type="match status" value="1"/>
</dbReference>
<dbReference type="SUPFAM" id="SSF52540">
    <property type="entry name" value="P-loop containing nucleoside triphosphate hydrolases"/>
    <property type="match status" value="1"/>
</dbReference>
<dbReference type="PROSITE" id="PS51419">
    <property type="entry name" value="RAB"/>
    <property type="match status" value="1"/>
</dbReference>
<gene>
    <name evidence="3" type="ORF">BT96DRAFT_797937</name>
</gene>
<dbReference type="InterPro" id="IPR027417">
    <property type="entry name" value="P-loop_NTPase"/>
</dbReference>
<dbReference type="Pfam" id="PF00071">
    <property type="entry name" value="Ras"/>
    <property type="match status" value="1"/>
</dbReference>
<dbReference type="GO" id="GO:0005525">
    <property type="term" value="F:GTP binding"/>
    <property type="evidence" value="ECO:0007669"/>
    <property type="project" value="UniProtKB-KW"/>
</dbReference>
<dbReference type="Gene3D" id="3.40.50.300">
    <property type="entry name" value="P-loop containing nucleotide triphosphate hydrolases"/>
    <property type="match status" value="1"/>
</dbReference>
<keyword evidence="3" id="KW-0378">Hydrolase</keyword>
<dbReference type="GO" id="GO:0007264">
    <property type="term" value="P:small GTPase-mediated signal transduction"/>
    <property type="evidence" value="ECO:0007669"/>
    <property type="project" value="InterPro"/>
</dbReference>
<feature type="non-terminal residue" evidence="3">
    <location>
        <position position="1"/>
    </location>
</feature>
<feature type="non-terminal residue" evidence="3">
    <location>
        <position position="156"/>
    </location>
</feature>
<dbReference type="PROSITE" id="PS51421">
    <property type="entry name" value="RAS"/>
    <property type="match status" value="1"/>
</dbReference>
<dbReference type="AlphaFoldDB" id="A0A6A4IML7"/>
<evidence type="ECO:0000256" key="2">
    <source>
        <dbReference type="ARBA" id="ARBA00023134"/>
    </source>
</evidence>
<dbReference type="OrthoDB" id="8830751at2759"/>
<dbReference type="PANTHER" id="PTHR24072">
    <property type="entry name" value="RHO FAMILY GTPASE"/>
    <property type="match status" value="1"/>
</dbReference>
<sequence>PTIEDTYDTDIEVDGEHVELSLCNVSGLEEYGGICAMNYSDTHIIVLCFFIDSPGSLYNVKKQVCQHLQTSFHFVEGHSCPDIPIIFVGCKSDLRYDPETTERLSTRWNSKCLVTHEEAMAVSMKIGAMMYLECSSATGAGVREVFQNATRAALLR</sequence>
<dbReference type="Proteomes" id="UP000799118">
    <property type="component" value="Unassembled WGS sequence"/>
</dbReference>
<dbReference type="EMBL" id="ML769384">
    <property type="protein sequence ID" value="KAE9410723.1"/>
    <property type="molecule type" value="Genomic_DNA"/>
</dbReference>
<dbReference type="PRINTS" id="PR00449">
    <property type="entry name" value="RASTRNSFRMNG"/>
</dbReference>
<reference evidence="3" key="1">
    <citation type="journal article" date="2019" name="Environ. Microbiol.">
        <title>Fungal ecological strategies reflected in gene transcription - a case study of two litter decomposers.</title>
        <authorList>
            <person name="Barbi F."/>
            <person name="Kohler A."/>
            <person name="Barry K."/>
            <person name="Baskaran P."/>
            <person name="Daum C."/>
            <person name="Fauchery L."/>
            <person name="Ihrmark K."/>
            <person name="Kuo A."/>
            <person name="LaButti K."/>
            <person name="Lipzen A."/>
            <person name="Morin E."/>
            <person name="Grigoriev I.V."/>
            <person name="Henrissat B."/>
            <person name="Lindahl B."/>
            <person name="Martin F."/>
        </authorList>
    </citation>
    <scope>NUCLEOTIDE SEQUENCE</scope>
    <source>
        <strain evidence="3">JB14</strain>
    </source>
</reference>
<dbReference type="SMART" id="SM00175">
    <property type="entry name" value="RAB"/>
    <property type="match status" value="1"/>
</dbReference>
<keyword evidence="2" id="KW-0342">GTP-binding</keyword>
<organism evidence="3 4">
    <name type="scientific">Gymnopus androsaceus JB14</name>
    <dbReference type="NCBI Taxonomy" id="1447944"/>
    <lineage>
        <taxon>Eukaryota</taxon>
        <taxon>Fungi</taxon>
        <taxon>Dikarya</taxon>
        <taxon>Basidiomycota</taxon>
        <taxon>Agaricomycotina</taxon>
        <taxon>Agaricomycetes</taxon>
        <taxon>Agaricomycetidae</taxon>
        <taxon>Agaricales</taxon>
        <taxon>Marasmiineae</taxon>
        <taxon>Omphalotaceae</taxon>
        <taxon>Gymnopus</taxon>
    </lineage>
</organism>